<feature type="region of interest" description="Disordered" evidence="1">
    <location>
        <begin position="1"/>
        <end position="22"/>
    </location>
</feature>
<dbReference type="Gene3D" id="1.25.10.10">
    <property type="entry name" value="Leucine-rich Repeat Variant"/>
    <property type="match status" value="2"/>
</dbReference>
<dbReference type="InterPro" id="IPR016024">
    <property type="entry name" value="ARM-type_fold"/>
</dbReference>
<dbReference type="Proteomes" id="UP000053087">
    <property type="component" value="Chromosome"/>
</dbReference>
<evidence type="ECO:0000313" key="2">
    <source>
        <dbReference type="EMBL" id="AYK13962.1"/>
    </source>
</evidence>
<sequence length="578" mass="66641">MKKLREKERWKEEKKGMIREREMRSEDRIECKQVKEKRCRISTFSFLEPADDRYKYLRKDSEESLAKSYAGLPEKEKIIEELLRLSSDPDPQIRRGAIDSFLTIYSLKSGKEQDIWNELLKISGDTDTGVRKGAASMLSRVFPVVEEKSTVFSDLVKLAESPDSLLRKKAAELFTVAFAYSDDKQKTWNDLMRLTSAEDREVRKEAVLALSSGYSEVPDKAKVWSDLIRLSTHGDNFVQRVATRTLGSAFFYVPDKTQALKDLQVLIGNPYIYVRMYALRSLGKASLWKALKAENEATYLFGLKEAVKYFKDSTEASTSTAIPGLYYPFYNALLQILFGRRSSRLESEQYISEVTHEIKYLEEDKRLLKIMEEFSDLLLSAGNLTAGDLPARKKLLEASIEAFDRASGILDIMEEDAILEQKNLRKECSITGKVITEQKLKEILSGIRYKARTACFKAKGKPTEKITCAVNERVKTWSFQDLEKDRKELDRQLESLLSTLRVQIPFIPENMSIFQKLDDISQEQCLLERYRHVSRLLSLIPGAKMYSRASGKRIQRIGYEKWVLYRSAASRLSDYKRQ</sequence>
<evidence type="ECO:0000256" key="1">
    <source>
        <dbReference type="SAM" id="MobiDB-lite"/>
    </source>
</evidence>
<dbReference type="InterPro" id="IPR011989">
    <property type="entry name" value="ARM-like"/>
</dbReference>
<dbReference type="SUPFAM" id="SSF48371">
    <property type="entry name" value="ARM repeat"/>
    <property type="match status" value="1"/>
</dbReference>
<accession>A0A660HP21</accession>
<name>A0A660HP21_9EURY</name>
<organism evidence="2 3">
    <name type="scientific">Methanosarcina flavescens</name>
    <dbReference type="NCBI Taxonomy" id="1715806"/>
    <lineage>
        <taxon>Archaea</taxon>
        <taxon>Methanobacteriati</taxon>
        <taxon>Methanobacteriota</taxon>
        <taxon>Stenosarchaea group</taxon>
        <taxon>Methanomicrobia</taxon>
        <taxon>Methanosarcinales</taxon>
        <taxon>Methanosarcinaceae</taxon>
        <taxon>Methanosarcina</taxon>
    </lineage>
</organism>
<dbReference type="AlphaFoldDB" id="A0A660HP21"/>
<dbReference type="KEGG" id="mfz:AOB57_000925"/>
<keyword evidence="3" id="KW-1185">Reference proteome</keyword>
<proteinExistence type="predicted"/>
<dbReference type="EMBL" id="CP032683">
    <property type="protein sequence ID" value="AYK13962.1"/>
    <property type="molecule type" value="Genomic_DNA"/>
</dbReference>
<evidence type="ECO:0000313" key="3">
    <source>
        <dbReference type="Proteomes" id="UP000053087"/>
    </source>
</evidence>
<reference evidence="2 3" key="1">
    <citation type="journal article" date="2016" name="Int. J. Syst. Evol. Microbiol.">
        <title>Methanosarcina flavescens sp. nov., a methanogenic archaeon isolated from a full-scale anaerobic digester.</title>
        <authorList>
            <person name="Kern T."/>
            <person name="Fischer M.A."/>
            <person name="Deppenmeier U."/>
            <person name="Schmitz R.A."/>
            <person name="Rother M."/>
        </authorList>
    </citation>
    <scope>NUCLEOTIDE SEQUENCE [LARGE SCALE GENOMIC DNA]</scope>
    <source>
        <strain evidence="2 3">E03.2</strain>
    </source>
</reference>
<protein>
    <submittedName>
        <fullName evidence="2">HEAT repeat domain-containing protein</fullName>
    </submittedName>
</protein>
<gene>
    <name evidence="2" type="ORF">AOB57_000925</name>
</gene>